<evidence type="ECO:0000313" key="3">
    <source>
        <dbReference type="Proteomes" id="UP000093514"/>
    </source>
</evidence>
<keyword evidence="1" id="KW-1133">Transmembrane helix</keyword>
<name>A0A1C0A9H0_9FIRM</name>
<keyword evidence="1" id="KW-0472">Membrane</keyword>
<feature type="transmembrane region" description="Helical" evidence="1">
    <location>
        <begin position="7"/>
        <end position="28"/>
    </location>
</feature>
<gene>
    <name evidence="2" type="ORF">U472_05410</name>
</gene>
<dbReference type="InterPro" id="IPR045584">
    <property type="entry name" value="Pilin-like"/>
</dbReference>
<keyword evidence="3" id="KW-1185">Reference proteome</keyword>
<evidence type="ECO:0000256" key="1">
    <source>
        <dbReference type="SAM" id="Phobius"/>
    </source>
</evidence>
<comment type="caution">
    <text evidence="2">The sequence shown here is derived from an EMBL/GenBank/DDBJ whole genome shotgun (WGS) entry which is preliminary data.</text>
</comment>
<evidence type="ECO:0008006" key="4">
    <source>
        <dbReference type="Google" id="ProtNLM"/>
    </source>
</evidence>
<organism evidence="2 3">
    <name type="scientific">Orenia metallireducens</name>
    <dbReference type="NCBI Taxonomy" id="1413210"/>
    <lineage>
        <taxon>Bacteria</taxon>
        <taxon>Bacillati</taxon>
        <taxon>Bacillota</taxon>
        <taxon>Clostridia</taxon>
        <taxon>Halanaerobiales</taxon>
        <taxon>Halobacteroidaceae</taxon>
        <taxon>Orenia</taxon>
    </lineage>
</organism>
<accession>A0A1C0A9H0</accession>
<proteinExistence type="predicted"/>
<dbReference type="EMBL" id="LWDV01000008">
    <property type="protein sequence ID" value="OCL26926.1"/>
    <property type="molecule type" value="Genomic_DNA"/>
</dbReference>
<dbReference type="SUPFAM" id="SSF54523">
    <property type="entry name" value="Pili subunits"/>
    <property type="match status" value="1"/>
</dbReference>
<dbReference type="Pfam" id="PF07963">
    <property type="entry name" value="N_methyl"/>
    <property type="match status" value="1"/>
</dbReference>
<dbReference type="RefSeq" id="WP_068716311.1">
    <property type="nucleotide sequence ID" value="NZ_LWDV01000008.1"/>
</dbReference>
<dbReference type="PROSITE" id="PS00409">
    <property type="entry name" value="PROKAR_NTER_METHYL"/>
    <property type="match status" value="1"/>
</dbReference>
<dbReference type="InterPro" id="IPR012902">
    <property type="entry name" value="N_methyl_site"/>
</dbReference>
<reference evidence="3" key="1">
    <citation type="submission" date="2016-07" db="EMBL/GenBank/DDBJ databases">
        <authorList>
            <person name="Florea S."/>
            <person name="Webb J.S."/>
            <person name="Jaromczyk J."/>
            <person name="Schardl C.L."/>
        </authorList>
    </citation>
    <scope>NUCLEOTIDE SEQUENCE [LARGE SCALE GENOMIC DNA]</scope>
    <source>
        <strain evidence="3">Z6</strain>
    </source>
</reference>
<dbReference type="Gene3D" id="3.30.700.10">
    <property type="entry name" value="Glycoprotein, Type 4 Pilin"/>
    <property type="match status" value="1"/>
</dbReference>
<keyword evidence="1" id="KW-0812">Transmembrane</keyword>
<dbReference type="AlphaFoldDB" id="A0A1C0A9H0"/>
<dbReference type="OrthoDB" id="2112448at2"/>
<reference evidence="2 3" key="2">
    <citation type="submission" date="2016-08" db="EMBL/GenBank/DDBJ databases">
        <title>Orenia metallireducens sp. nov. strain Z6, a Novel Metal-reducing Firmicute from the Deep Subsurface.</title>
        <authorList>
            <person name="Maxim B.I."/>
            <person name="Kenneth K."/>
            <person name="Flynn T.M."/>
            <person name="Oloughlin E.J."/>
            <person name="Locke R.A."/>
            <person name="Weber J.R."/>
            <person name="Egan S.M."/>
            <person name="Mackie R.I."/>
            <person name="Cann I.K."/>
        </authorList>
    </citation>
    <scope>NUCLEOTIDE SEQUENCE [LARGE SCALE GENOMIC DNA]</scope>
    <source>
        <strain evidence="2 3">Z6</strain>
    </source>
</reference>
<sequence length="153" mass="17110">MLKHEEGFTLVEVMMVVAIIGVLTSLSYPKFKGYVDYLELATVTNNLVIDLQWARQQSIIKKVRHGIVFYQSDNKYQVVKDKGTNQIIKEVDLKDSKVKLGEITFSSSTGEKEVFFKVLGNLDGGNGSIELVKVGYGRKKITFSSNAGELNIE</sequence>
<dbReference type="Proteomes" id="UP000093514">
    <property type="component" value="Unassembled WGS sequence"/>
</dbReference>
<evidence type="ECO:0000313" key="2">
    <source>
        <dbReference type="EMBL" id="OCL26926.1"/>
    </source>
</evidence>
<protein>
    <recommendedName>
        <fullName evidence="4">Prepilin-type N-terminal cleavage/methylation domain-containing protein</fullName>
    </recommendedName>
</protein>
<dbReference type="NCBIfam" id="TIGR02532">
    <property type="entry name" value="IV_pilin_GFxxxE"/>
    <property type="match status" value="1"/>
</dbReference>